<gene>
    <name evidence="1" type="ORF">GCM10011578_042010</name>
</gene>
<protein>
    <submittedName>
        <fullName evidence="1">Uncharacterized protein</fullName>
    </submittedName>
</protein>
<sequence length="306" mass="30606">MDLGAVARHLELAVYAVDVEYDETGVGVHDPYAVRREALAGVPVAGLVLLAGHQVALGLRLGGQVAPAAEAGAAVGVGQGGREGGVRVGGGRRQLGEVAVVEAGVHAGRGELRVAQGADEEVAVGGGAVQGGLFQGAGQFAQRLGAGGGVGDRFREHRVVVDADLVTVGVAGVQADAVRYGEAVQGAGLRGPAAGGVLGVEAGLDRVAARGWGVQGEGVALGDADLFRDQVEAEHGLGDGVFDLEAGVHLQEVGPAVGDEELDGARTDVRDGTGGAYGLRVQLLDQPLGEAGCRGFLDHLLVPALE</sequence>
<reference evidence="1" key="1">
    <citation type="journal article" date="2014" name="Int. J. Syst. Evol. Microbiol.">
        <title>Complete genome sequence of Corynebacterium casei LMG S-19264T (=DSM 44701T), isolated from a smear-ripened cheese.</title>
        <authorList>
            <consortium name="US DOE Joint Genome Institute (JGI-PGF)"/>
            <person name="Walter F."/>
            <person name="Albersmeier A."/>
            <person name="Kalinowski J."/>
            <person name="Ruckert C."/>
        </authorList>
    </citation>
    <scope>NUCLEOTIDE SEQUENCE</scope>
    <source>
        <strain evidence="1">CGMCC 4.7110</strain>
    </source>
</reference>
<name>A0A917XDU7_9ACTN</name>
<comment type="caution">
    <text evidence="1">The sequence shown here is derived from an EMBL/GenBank/DDBJ whole genome shotgun (WGS) entry which is preliminary data.</text>
</comment>
<dbReference type="AntiFam" id="ANF00133">
    <property type="entry name" value="Shadow ORF (opposite mccA)"/>
</dbReference>
<keyword evidence="2" id="KW-1185">Reference proteome</keyword>
<dbReference type="AlphaFoldDB" id="A0A917XDU7"/>
<dbReference type="EMBL" id="BMML01000009">
    <property type="protein sequence ID" value="GGN14352.1"/>
    <property type="molecule type" value="Genomic_DNA"/>
</dbReference>
<proteinExistence type="predicted"/>
<organism evidence="1 2">
    <name type="scientific">Streptomyces fuscichromogenes</name>
    <dbReference type="NCBI Taxonomy" id="1324013"/>
    <lineage>
        <taxon>Bacteria</taxon>
        <taxon>Bacillati</taxon>
        <taxon>Actinomycetota</taxon>
        <taxon>Actinomycetes</taxon>
        <taxon>Kitasatosporales</taxon>
        <taxon>Streptomycetaceae</taxon>
        <taxon>Streptomyces</taxon>
    </lineage>
</organism>
<reference evidence="1" key="2">
    <citation type="submission" date="2020-09" db="EMBL/GenBank/DDBJ databases">
        <authorList>
            <person name="Sun Q."/>
            <person name="Zhou Y."/>
        </authorList>
    </citation>
    <scope>NUCLEOTIDE SEQUENCE</scope>
    <source>
        <strain evidence="1">CGMCC 4.7110</strain>
    </source>
</reference>
<evidence type="ECO:0000313" key="2">
    <source>
        <dbReference type="Proteomes" id="UP000653411"/>
    </source>
</evidence>
<accession>A0A917XDU7</accession>
<evidence type="ECO:0000313" key="1">
    <source>
        <dbReference type="EMBL" id="GGN14352.1"/>
    </source>
</evidence>
<dbReference type="Proteomes" id="UP000653411">
    <property type="component" value="Unassembled WGS sequence"/>
</dbReference>